<evidence type="ECO:0000256" key="5">
    <source>
        <dbReference type="ARBA" id="ARBA00022777"/>
    </source>
</evidence>
<evidence type="ECO:0000313" key="9">
    <source>
        <dbReference type="Proteomes" id="UP000054010"/>
    </source>
</evidence>
<dbReference type="GO" id="GO:0000155">
    <property type="term" value="F:phosphorelay sensor kinase activity"/>
    <property type="evidence" value="ECO:0007669"/>
    <property type="project" value="InterPro"/>
</dbReference>
<proteinExistence type="predicted"/>
<dbReference type="SMART" id="SM00388">
    <property type="entry name" value="HisKA"/>
    <property type="match status" value="1"/>
</dbReference>
<dbReference type="InterPro" id="IPR003661">
    <property type="entry name" value="HisK_dim/P_dom"/>
</dbReference>
<keyword evidence="9" id="KW-1185">Reference proteome</keyword>
<dbReference type="PRINTS" id="PR00344">
    <property type="entry name" value="BCTRLSENSOR"/>
</dbReference>
<dbReference type="eggNOG" id="COG2205">
    <property type="taxonomic scope" value="Bacteria"/>
</dbReference>
<dbReference type="Gene3D" id="1.10.287.130">
    <property type="match status" value="1"/>
</dbReference>
<dbReference type="HOGENOM" id="CLU_000445_89_3_0"/>
<evidence type="ECO:0000256" key="6">
    <source>
        <dbReference type="ARBA" id="ARBA00023012"/>
    </source>
</evidence>
<dbReference type="PROSITE" id="PS50109">
    <property type="entry name" value="HIS_KIN"/>
    <property type="match status" value="1"/>
</dbReference>
<dbReference type="AlphaFoldDB" id="E1IH11"/>
<name>E1IH11_9CHLR</name>
<evidence type="ECO:0000256" key="4">
    <source>
        <dbReference type="ARBA" id="ARBA00022679"/>
    </source>
</evidence>
<keyword evidence="6" id="KW-0902">Two-component regulatory system</keyword>
<evidence type="ECO:0000256" key="3">
    <source>
        <dbReference type="ARBA" id="ARBA00022553"/>
    </source>
</evidence>
<dbReference type="InterPro" id="IPR005467">
    <property type="entry name" value="His_kinase_dom"/>
</dbReference>
<dbReference type="InterPro" id="IPR004358">
    <property type="entry name" value="Sig_transdc_His_kin-like_C"/>
</dbReference>
<evidence type="ECO:0000256" key="2">
    <source>
        <dbReference type="ARBA" id="ARBA00012438"/>
    </source>
</evidence>
<organism evidence="8 9">
    <name type="scientific">Oscillochloris trichoides DG-6</name>
    <dbReference type="NCBI Taxonomy" id="765420"/>
    <lineage>
        <taxon>Bacteria</taxon>
        <taxon>Bacillati</taxon>
        <taxon>Chloroflexota</taxon>
        <taxon>Chloroflexia</taxon>
        <taxon>Chloroflexales</taxon>
        <taxon>Chloroflexineae</taxon>
        <taxon>Oscillochloridaceae</taxon>
        <taxon>Oscillochloris</taxon>
    </lineage>
</organism>
<dbReference type="PANTHER" id="PTHR43547:SF2">
    <property type="entry name" value="HYBRID SIGNAL TRANSDUCTION HISTIDINE KINASE C"/>
    <property type="match status" value="1"/>
</dbReference>
<keyword evidence="4" id="KW-0808">Transferase</keyword>
<evidence type="ECO:0000256" key="1">
    <source>
        <dbReference type="ARBA" id="ARBA00000085"/>
    </source>
</evidence>
<dbReference type="Pfam" id="PF00512">
    <property type="entry name" value="HisKA"/>
    <property type="match status" value="1"/>
</dbReference>
<dbReference type="EMBL" id="ADVR01000112">
    <property type="protein sequence ID" value="EFO79486.1"/>
    <property type="molecule type" value="Genomic_DNA"/>
</dbReference>
<feature type="domain" description="Histidine kinase" evidence="7">
    <location>
        <begin position="39"/>
        <end position="257"/>
    </location>
</feature>
<keyword evidence="3" id="KW-0597">Phosphoprotein</keyword>
<dbReference type="InterPro" id="IPR036890">
    <property type="entry name" value="HATPase_C_sf"/>
</dbReference>
<dbReference type="SUPFAM" id="SSF47384">
    <property type="entry name" value="Homodimeric domain of signal transducing histidine kinase"/>
    <property type="match status" value="1"/>
</dbReference>
<dbReference type="SMART" id="SM00387">
    <property type="entry name" value="HATPase_c"/>
    <property type="match status" value="1"/>
</dbReference>
<dbReference type="CDD" id="cd00082">
    <property type="entry name" value="HisKA"/>
    <property type="match status" value="1"/>
</dbReference>
<dbReference type="STRING" id="765420.OSCT_2612"/>
<comment type="catalytic activity">
    <reaction evidence="1">
        <text>ATP + protein L-histidine = ADP + protein N-phospho-L-histidine.</text>
        <dbReference type="EC" id="2.7.13.3"/>
    </reaction>
</comment>
<dbReference type="Proteomes" id="UP000054010">
    <property type="component" value="Unassembled WGS sequence"/>
</dbReference>
<dbReference type="Pfam" id="PF02518">
    <property type="entry name" value="HATPase_c"/>
    <property type="match status" value="1"/>
</dbReference>
<evidence type="ECO:0000313" key="8">
    <source>
        <dbReference type="EMBL" id="EFO79486.1"/>
    </source>
</evidence>
<accession>E1IH11</accession>
<keyword evidence="5 8" id="KW-0418">Kinase</keyword>
<dbReference type="Gene3D" id="3.30.565.10">
    <property type="entry name" value="Histidine kinase-like ATPase, C-terminal domain"/>
    <property type="match status" value="1"/>
</dbReference>
<dbReference type="SUPFAM" id="SSF55874">
    <property type="entry name" value="ATPase domain of HSP90 chaperone/DNA topoisomerase II/histidine kinase"/>
    <property type="match status" value="1"/>
</dbReference>
<sequence>MRWIGTATPLIKEYDLISNVDPQHTTEHIRDAVEEIISITAHELSTPLTILLGQAKILQQRMEAAQAQPQNQHTIDIIVEQSQRLSRLLHMLMDVTRIDRGQLYMNMIVLDIGTFVWHIVDMLQSVFAHHILRVNVTNEPLWVRGDEVGLEQVLHNIIQNAVKYSPIGSEVVINVTSDDEYAHIIVRDQGMGIPRNVQPYLFERFFRAHEHNKYAQPGLGLGLYISKSIVELHQGRIELASAVGEGTMVTVSLPRYVE</sequence>
<gene>
    <name evidence="8" type="ORF">OSCT_2612</name>
</gene>
<dbReference type="PANTHER" id="PTHR43547">
    <property type="entry name" value="TWO-COMPONENT HISTIDINE KINASE"/>
    <property type="match status" value="1"/>
</dbReference>
<evidence type="ECO:0000259" key="7">
    <source>
        <dbReference type="PROSITE" id="PS50109"/>
    </source>
</evidence>
<dbReference type="CDD" id="cd00075">
    <property type="entry name" value="HATPase"/>
    <property type="match status" value="1"/>
</dbReference>
<comment type="caution">
    <text evidence="8">The sequence shown here is derived from an EMBL/GenBank/DDBJ whole genome shotgun (WGS) entry which is preliminary data.</text>
</comment>
<protein>
    <recommendedName>
        <fullName evidence="2">histidine kinase</fullName>
        <ecNumber evidence="2">2.7.13.3</ecNumber>
    </recommendedName>
</protein>
<dbReference type="InterPro" id="IPR003594">
    <property type="entry name" value="HATPase_dom"/>
</dbReference>
<reference evidence="8 9" key="1">
    <citation type="journal article" date="2011" name="J. Bacteriol.">
        <title>Draft genome sequence of the anoxygenic filamentous phototrophic bacterium Oscillochloris trichoides subsp. DG-6.</title>
        <authorList>
            <person name="Kuznetsov B.B."/>
            <person name="Ivanovsky R.N."/>
            <person name="Keppen O.I."/>
            <person name="Sukhacheva M.V."/>
            <person name="Bumazhkin B.K."/>
            <person name="Patutina E.O."/>
            <person name="Beletsky A.V."/>
            <person name="Mardanov A.V."/>
            <person name="Baslerov R.V."/>
            <person name="Panteleeva A.N."/>
            <person name="Kolganova T.V."/>
            <person name="Ravin N.V."/>
            <person name="Skryabin K.G."/>
        </authorList>
    </citation>
    <scope>NUCLEOTIDE SEQUENCE [LARGE SCALE GENOMIC DNA]</scope>
    <source>
        <strain evidence="8 9">DG-6</strain>
    </source>
</reference>
<dbReference type="FunFam" id="3.30.565.10:FF:000006">
    <property type="entry name" value="Sensor histidine kinase WalK"/>
    <property type="match status" value="1"/>
</dbReference>
<dbReference type="EC" id="2.7.13.3" evidence="2"/>
<dbReference type="InterPro" id="IPR036097">
    <property type="entry name" value="HisK_dim/P_sf"/>
</dbReference>